<evidence type="ECO:0000256" key="1">
    <source>
        <dbReference type="SAM" id="SignalP"/>
    </source>
</evidence>
<comment type="caution">
    <text evidence="2">The sequence shown here is derived from an EMBL/GenBank/DDBJ whole genome shotgun (WGS) entry which is preliminary data.</text>
</comment>
<keyword evidence="1" id="KW-0732">Signal</keyword>
<feature type="chain" id="PRO_5046201095" description="Peptidase inhibitor family I36" evidence="1">
    <location>
        <begin position="27"/>
        <end position="150"/>
    </location>
</feature>
<proteinExistence type="predicted"/>
<evidence type="ECO:0008006" key="4">
    <source>
        <dbReference type="Google" id="ProtNLM"/>
    </source>
</evidence>
<reference evidence="2 3" key="1">
    <citation type="submission" date="2024-09" db="EMBL/GenBank/DDBJ databases">
        <authorList>
            <person name="Sun Q."/>
            <person name="Mori K."/>
        </authorList>
    </citation>
    <scope>NUCLEOTIDE SEQUENCE [LARGE SCALE GENOMIC DNA]</scope>
    <source>
        <strain evidence="2 3">CCM 3426</strain>
    </source>
</reference>
<feature type="signal peptide" evidence="1">
    <location>
        <begin position="1"/>
        <end position="26"/>
    </location>
</feature>
<evidence type="ECO:0000313" key="3">
    <source>
        <dbReference type="Proteomes" id="UP001589647"/>
    </source>
</evidence>
<evidence type="ECO:0000313" key="2">
    <source>
        <dbReference type="EMBL" id="MFB9209956.1"/>
    </source>
</evidence>
<organism evidence="2 3">
    <name type="scientific">Nonomuraea spiralis</name>
    <dbReference type="NCBI Taxonomy" id="46182"/>
    <lineage>
        <taxon>Bacteria</taxon>
        <taxon>Bacillati</taxon>
        <taxon>Actinomycetota</taxon>
        <taxon>Actinomycetes</taxon>
        <taxon>Streptosporangiales</taxon>
        <taxon>Streptosporangiaceae</taxon>
        <taxon>Nonomuraea</taxon>
    </lineage>
</organism>
<sequence>MLRRFIPAAVAAISLAGLAFTSPASAATLGWSNHYGCASGDFCVYSTYVISAETKVGIGRGEDWGDGKLSSWNKSPYKGVYSFFNNGRPGEGGEDHVVVTYAYSHDSTPHTMCVHYAEDNDLAIGHELTDSGVAATVLKIDWVPASTCGG</sequence>
<dbReference type="EMBL" id="JBHMEI010000109">
    <property type="protein sequence ID" value="MFB9209956.1"/>
    <property type="molecule type" value="Genomic_DNA"/>
</dbReference>
<dbReference type="Proteomes" id="UP001589647">
    <property type="component" value="Unassembled WGS sequence"/>
</dbReference>
<name>A0ABV5IZI3_9ACTN</name>
<gene>
    <name evidence="2" type="ORF">ACFFV7_52835</name>
</gene>
<keyword evidence="3" id="KW-1185">Reference proteome</keyword>
<protein>
    <recommendedName>
        <fullName evidence="4">Peptidase inhibitor family I36</fullName>
    </recommendedName>
</protein>
<accession>A0ABV5IZI3</accession>
<dbReference type="RefSeq" id="WP_189651479.1">
    <property type="nucleotide sequence ID" value="NZ_BMRC01000020.1"/>
</dbReference>